<evidence type="ECO:0000259" key="2">
    <source>
        <dbReference type="Pfam" id="PF20985"/>
    </source>
</evidence>
<evidence type="ECO:0000313" key="5">
    <source>
        <dbReference type="WBParaSite" id="ASIM_0001479501-mRNA-1"/>
    </source>
</evidence>
<sequence>MADTKDSKTRKFDLDQVTGYELTETLKRMKRKKQFNKLAIYLDSHYSGSMFDGILPSNIGVYAVTSSDVDQASASTECGMDELPCLATEFPKSWLYDLDMQEFGTNQTLREQYEVVYGNVRSSNVSRYGDLSIENESVAAFQGWPQEWSPTASFLKVVLTGLRANVKPNININKCPSISSNIIDCILKQKIPKPVDPTKHALKQQPGKQKKPVDIKAQKKRQYLDGFMKELIAKLFNTTEKQQRVLNSPRGPIKHPECHFKILEAFDQKCFNLHENPYAGKYSSVLSNICSEGVNVDAVIKKMIDHCQGIPVSNVE</sequence>
<protein>
    <submittedName>
        <fullName evidence="5">Legumain (inferred by orthology to a human protein)</fullName>
    </submittedName>
</protein>
<dbReference type="InterPro" id="IPR001096">
    <property type="entry name" value="Peptidase_C13"/>
</dbReference>
<dbReference type="Proteomes" id="UP000267096">
    <property type="component" value="Unassembled WGS sequence"/>
</dbReference>
<dbReference type="PANTHER" id="PTHR12000">
    <property type="entry name" value="HEMOGLOBINASE FAMILY MEMBER"/>
    <property type="match status" value="1"/>
</dbReference>
<keyword evidence="4" id="KW-1185">Reference proteome</keyword>
<evidence type="ECO:0000256" key="1">
    <source>
        <dbReference type="ARBA" id="ARBA00009941"/>
    </source>
</evidence>
<feature type="domain" description="Legumain prodomain" evidence="2">
    <location>
        <begin position="218"/>
        <end position="307"/>
    </location>
</feature>
<dbReference type="GO" id="GO:0051603">
    <property type="term" value="P:proteolysis involved in protein catabolic process"/>
    <property type="evidence" value="ECO:0007669"/>
    <property type="project" value="TreeGrafter"/>
</dbReference>
<dbReference type="Gene3D" id="1.10.132.130">
    <property type="match status" value="1"/>
</dbReference>
<organism evidence="5">
    <name type="scientific">Anisakis simplex</name>
    <name type="common">Herring worm</name>
    <dbReference type="NCBI Taxonomy" id="6269"/>
    <lineage>
        <taxon>Eukaryota</taxon>
        <taxon>Metazoa</taxon>
        <taxon>Ecdysozoa</taxon>
        <taxon>Nematoda</taxon>
        <taxon>Chromadorea</taxon>
        <taxon>Rhabditida</taxon>
        <taxon>Spirurina</taxon>
        <taxon>Ascaridomorpha</taxon>
        <taxon>Ascaridoidea</taxon>
        <taxon>Anisakidae</taxon>
        <taxon>Anisakis</taxon>
        <taxon>Anisakis simplex complex</taxon>
    </lineage>
</organism>
<dbReference type="InterPro" id="IPR046427">
    <property type="entry name" value="Legumain_prodom_sf"/>
</dbReference>
<reference evidence="3 4" key="2">
    <citation type="submission" date="2018-11" db="EMBL/GenBank/DDBJ databases">
        <authorList>
            <consortium name="Pathogen Informatics"/>
        </authorList>
    </citation>
    <scope>NUCLEOTIDE SEQUENCE [LARGE SCALE GENOMIC DNA]</scope>
</reference>
<proteinExistence type="inferred from homology"/>
<dbReference type="PIRSF" id="PIRSF019663">
    <property type="entry name" value="Legumain"/>
    <property type="match status" value="1"/>
</dbReference>
<gene>
    <name evidence="3" type="ORF">ASIM_LOCUS14205</name>
</gene>
<dbReference type="PANTHER" id="PTHR12000:SF42">
    <property type="entry name" value="LEGUMAIN"/>
    <property type="match status" value="1"/>
</dbReference>
<evidence type="ECO:0000313" key="4">
    <source>
        <dbReference type="Proteomes" id="UP000267096"/>
    </source>
</evidence>
<dbReference type="Pfam" id="PF01650">
    <property type="entry name" value="Peptidase_C13"/>
    <property type="match status" value="1"/>
</dbReference>
<dbReference type="CDD" id="cd21115">
    <property type="entry name" value="legumain_C"/>
    <property type="match status" value="1"/>
</dbReference>
<dbReference type="WBParaSite" id="ASIM_0001479501-mRNA-1">
    <property type="protein sequence ID" value="ASIM_0001479501-mRNA-1"/>
    <property type="gene ID" value="ASIM_0001479501"/>
</dbReference>
<dbReference type="OrthoDB" id="10243802at2759"/>
<dbReference type="AlphaFoldDB" id="A0A0M3K1P2"/>
<comment type="similarity">
    <text evidence="1">Belongs to the peptidase C13 family.</text>
</comment>
<accession>A0A0M3K1P2</accession>
<name>A0A0M3K1P2_ANISI</name>
<dbReference type="GO" id="GO:0004197">
    <property type="term" value="F:cysteine-type endopeptidase activity"/>
    <property type="evidence" value="ECO:0007669"/>
    <property type="project" value="TreeGrafter"/>
</dbReference>
<dbReference type="GO" id="GO:0005773">
    <property type="term" value="C:vacuole"/>
    <property type="evidence" value="ECO:0007669"/>
    <property type="project" value="GOC"/>
</dbReference>
<dbReference type="EMBL" id="UYRR01031659">
    <property type="protein sequence ID" value="VDK51756.1"/>
    <property type="molecule type" value="Genomic_DNA"/>
</dbReference>
<reference evidence="5" key="1">
    <citation type="submission" date="2017-02" db="UniProtKB">
        <authorList>
            <consortium name="WormBaseParasite"/>
        </authorList>
    </citation>
    <scope>IDENTIFICATION</scope>
</reference>
<dbReference type="InterPro" id="IPR048501">
    <property type="entry name" value="Legum_prodom"/>
</dbReference>
<evidence type="ECO:0000313" key="3">
    <source>
        <dbReference type="EMBL" id="VDK51756.1"/>
    </source>
</evidence>
<dbReference type="GO" id="GO:0006624">
    <property type="term" value="P:vacuolar protein processing"/>
    <property type="evidence" value="ECO:0007669"/>
    <property type="project" value="TreeGrafter"/>
</dbReference>
<dbReference type="Pfam" id="PF20985">
    <property type="entry name" value="Legum_prodom"/>
    <property type="match status" value="1"/>
</dbReference>
<dbReference type="Gene3D" id="3.40.50.1460">
    <property type="match status" value="1"/>
</dbReference>